<evidence type="ECO:0000259" key="3">
    <source>
        <dbReference type="Pfam" id="PF17863"/>
    </source>
</evidence>
<reference evidence="4 5" key="1">
    <citation type="submission" date="2014-03" db="EMBL/GenBank/DDBJ databases">
        <title>Genomics of Bifidobacteria.</title>
        <authorList>
            <person name="Ventura M."/>
            <person name="Milani C."/>
            <person name="Lugli G.A."/>
        </authorList>
    </citation>
    <scope>NUCLEOTIDE SEQUENCE [LARGE SCALE GENOMIC DNA]</scope>
    <source>
        <strain evidence="4 5">DSM 23975</strain>
    </source>
</reference>
<feature type="region of interest" description="Disordered" evidence="1">
    <location>
        <begin position="1"/>
        <end position="65"/>
    </location>
</feature>
<dbReference type="AlphaFoldDB" id="A0A087CXI7"/>
<dbReference type="GO" id="GO:0005524">
    <property type="term" value="F:ATP binding"/>
    <property type="evidence" value="ECO:0007669"/>
    <property type="project" value="InterPro"/>
</dbReference>
<protein>
    <submittedName>
        <fullName evidence="4">ATPase</fullName>
    </submittedName>
</protein>
<dbReference type="Proteomes" id="UP000028984">
    <property type="component" value="Unassembled WGS sequence"/>
</dbReference>
<feature type="domain" description="ChlI/MoxR AAA lid" evidence="3">
    <location>
        <begin position="315"/>
        <end position="387"/>
    </location>
</feature>
<evidence type="ECO:0000256" key="1">
    <source>
        <dbReference type="SAM" id="MobiDB-lite"/>
    </source>
</evidence>
<dbReference type="OrthoDB" id="9808397at2"/>
<name>A0A087CXI7_9BIFI</name>
<dbReference type="Pfam" id="PF17863">
    <property type="entry name" value="AAA_lid_2"/>
    <property type="match status" value="1"/>
</dbReference>
<accession>A0A087CXI7</accession>
<dbReference type="STRING" id="1437610.BREU_0767"/>
<gene>
    <name evidence="4" type="ORF">BREU_0767</name>
</gene>
<feature type="compositionally biased region" description="Basic and acidic residues" evidence="1">
    <location>
        <begin position="1"/>
        <end position="16"/>
    </location>
</feature>
<evidence type="ECO:0000259" key="2">
    <source>
        <dbReference type="Pfam" id="PF07726"/>
    </source>
</evidence>
<feature type="domain" description="ATPase AAA-3" evidence="2">
    <location>
        <begin position="122"/>
        <end position="252"/>
    </location>
</feature>
<dbReference type="SUPFAM" id="SSF52540">
    <property type="entry name" value="P-loop containing nucleoside triphosphate hydrolases"/>
    <property type="match status" value="1"/>
</dbReference>
<dbReference type="InterPro" id="IPR027417">
    <property type="entry name" value="P-loop_NTPase"/>
</dbReference>
<dbReference type="EMBL" id="JGZK01000002">
    <property type="protein sequence ID" value="KFI87987.1"/>
    <property type="molecule type" value="Genomic_DNA"/>
</dbReference>
<comment type="caution">
    <text evidence="4">The sequence shown here is derived from an EMBL/GenBank/DDBJ whole genome shotgun (WGS) entry which is preliminary data.</text>
</comment>
<dbReference type="InterPro" id="IPR050764">
    <property type="entry name" value="CbbQ/NirQ/NorQ/GpvN"/>
</dbReference>
<sequence length="398" mass="43220">MSEHSEQITDETRLSDATRISDSTRISRLPHNPSDAAPHNPSGTAPRTPSGTPETISGKTEDTMAQTSVVEEATTSMLEQSTPQIAAFQNSYDRLVHSIGTVVVGKTMPIRLCVTALLAGGHVLLEDNPGTGKTQLARGLANSISASFKRIQFTPDLLPSDVVGITYYDQKHGEFEFRNGPVFASIVLADEINRASPKTQSALLEVMEEQNVTVDGVSHQVPQPFMVIATQNPIEQLGTYALPEAQMDRFLIKTSIGYPGHDVSVDLLRQIDVVDRARTVSPVLTGDDVLRMRETATSVYIDDSIREYIVRLVEATRHNERIAVGSSMRGALALARCARIWAAADGRAYVIPDDITELAIPVLAHRIVLAPEASFDGTSAERLITQILNDVPTPTLST</sequence>
<dbReference type="Pfam" id="PF07726">
    <property type="entry name" value="AAA_3"/>
    <property type="match status" value="1"/>
</dbReference>
<dbReference type="Gene3D" id="3.40.50.300">
    <property type="entry name" value="P-loop containing nucleotide triphosphate hydrolases"/>
    <property type="match status" value="1"/>
</dbReference>
<evidence type="ECO:0000313" key="4">
    <source>
        <dbReference type="EMBL" id="KFI87987.1"/>
    </source>
</evidence>
<dbReference type="GO" id="GO:0016887">
    <property type="term" value="F:ATP hydrolysis activity"/>
    <property type="evidence" value="ECO:0007669"/>
    <property type="project" value="InterPro"/>
</dbReference>
<feature type="compositionally biased region" description="Polar residues" evidence="1">
    <location>
        <begin position="41"/>
        <end position="65"/>
    </location>
</feature>
<dbReference type="Gene3D" id="1.10.8.80">
    <property type="entry name" value="Magnesium chelatase subunit I, C-Terminal domain"/>
    <property type="match status" value="1"/>
</dbReference>
<dbReference type="PANTHER" id="PTHR42759">
    <property type="entry name" value="MOXR FAMILY PROTEIN"/>
    <property type="match status" value="1"/>
</dbReference>
<dbReference type="PANTHER" id="PTHR42759:SF5">
    <property type="entry name" value="METHANOL DEHYDROGENASE REGULATOR"/>
    <property type="match status" value="1"/>
</dbReference>
<evidence type="ECO:0000313" key="5">
    <source>
        <dbReference type="Proteomes" id="UP000028984"/>
    </source>
</evidence>
<dbReference type="RefSeq" id="WP_044090107.1">
    <property type="nucleotide sequence ID" value="NZ_JDUW01000019.1"/>
</dbReference>
<dbReference type="InterPro" id="IPR011703">
    <property type="entry name" value="ATPase_AAA-3"/>
</dbReference>
<keyword evidence="5" id="KW-1185">Reference proteome</keyword>
<proteinExistence type="predicted"/>
<dbReference type="InterPro" id="IPR041628">
    <property type="entry name" value="ChlI/MoxR_AAA_lid"/>
</dbReference>
<dbReference type="eggNOG" id="COG0714">
    <property type="taxonomic scope" value="Bacteria"/>
</dbReference>
<dbReference type="CDD" id="cd00009">
    <property type="entry name" value="AAA"/>
    <property type="match status" value="1"/>
</dbReference>
<organism evidence="4 5">
    <name type="scientific">Bifidobacterium reuteri DSM 23975</name>
    <dbReference type="NCBI Taxonomy" id="1437610"/>
    <lineage>
        <taxon>Bacteria</taxon>
        <taxon>Bacillati</taxon>
        <taxon>Actinomycetota</taxon>
        <taxon>Actinomycetes</taxon>
        <taxon>Bifidobacteriales</taxon>
        <taxon>Bifidobacteriaceae</taxon>
        <taxon>Bifidobacterium</taxon>
    </lineage>
</organism>